<dbReference type="Gene3D" id="3.40.50.150">
    <property type="entry name" value="Vaccinia Virus protein VP39"/>
    <property type="match status" value="1"/>
</dbReference>
<evidence type="ECO:0008006" key="3">
    <source>
        <dbReference type="Google" id="ProtNLM"/>
    </source>
</evidence>
<dbReference type="AlphaFoldDB" id="A0ABD4KUM0"/>
<dbReference type="InterPro" id="IPR029063">
    <property type="entry name" value="SAM-dependent_MTases_sf"/>
</dbReference>
<evidence type="ECO:0000313" key="2">
    <source>
        <dbReference type="Proteomes" id="UP000722957"/>
    </source>
</evidence>
<dbReference type="EMBL" id="RDOM01000138">
    <property type="protein sequence ID" value="MBF4274240.1"/>
    <property type="molecule type" value="Genomic_DNA"/>
</dbReference>
<name>A0ABD4KUM0_VIBAN</name>
<feature type="non-terminal residue" evidence="1">
    <location>
        <position position="1"/>
    </location>
</feature>
<evidence type="ECO:0000313" key="1">
    <source>
        <dbReference type="EMBL" id="MBF4274240.1"/>
    </source>
</evidence>
<protein>
    <recommendedName>
        <fullName evidence="3">Class I SAM-dependent methyltransferase</fullName>
    </recommendedName>
</protein>
<dbReference type="SUPFAM" id="SSF53335">
    <property type="entry name" value="S-adenosyl-L-methionine-dependent methyltransferases"/>
    <property type="match status" value="1"/>
</dbReference>
<organism evidence="1 2">
    <name type="scientific">Vibrio anguillarum</name>
    <name type="common">Listonella anguillarum</name>
    <dbReference type="NCBI Taxonomy" id="55601"/>
    <lineage>
        <taxon>Bacteria</taxon>
        <taxon>Pseudomonadati</taxon>
        <taxon>Pseudomonadota</taxon>
        <taxon>Gammaproteobacteria</taxon>
        <taxon>Vibrionales</taxon>
        <taxon>Vibrionaceae</taxon>
        <taxon>Vibrio</taxon>
    </lineage>
</organism>
<dbReference type="Proteomes" id="UP000722957">
    <property type="component" value="Unassembled WGS sequence"/>
</dbReference>
<sequence>KSQLLYKYQNSPLNVISLGCGFAPDYYALQKYNIDHRLNIQLSYQGLDMSTSWNTARPQIGANCQFRQVDLTRPFSLQGADIVFVCKSFSTMYRNGQGEKFLNQLVSAINNHLTIGSVVVFIDVNLNDFGRDEFHTQVSPIVSSNTQYFFRGSTYTRPNWIEIQSTD</sequence>
<gene>
    <name evidence="1" type="ORF">EAY07_19945</name>
</gene>
<accession>A0ABD4KUM0</accession>
<feature type="non-terminal residue" evidence="1">
    <location>
        <position position="167"/>
    </location>
</feature>
<comment type="caution">
    <text evidence="1">The sequence shown here is derived from an EMBL/GenBank/DDBJ whole genome shotgun (WGS) entry which is preliminary data.</text>
</comment>
<reference evidence="1 2" key="1">
    <citation type="journal article" date="2021" name="PeerJ">
        <title>Analysis of 44 Vibrio anguillarum genomes reveals high genetic diversity.</title>
        <authorList>
            <person name="Hansen M.J."/>
            <person name="Dalsgaard I."/>
        </authorList>
    </citation>
    <scope>NUCLEOTIDE SEQUENCE [LARGE SCALE GENOMIC DNA]</scope>
    <source>
        <strain evidence="1 2">17-16730-2A</strain>
    </source>
</reference>
<proteinExistence type="predicted"/>